<reference evidence="2 3" key="1">
    <citation type="journal article" date="2011" name="Science">
        <title>The ecoresponsive genome of Daphnia pulex.</title>
        <authorList>
            <person name="Colbourne J.K."/>
            <person name="Pfrender M.E."/>
            <person name="Gilbert D."/>
            <person name="Thomas W.K."/>
            <person name="Tucker A."/>
            <person name="Oakley T.H."/>
            <person name="Tokishita S."/>
            <person name="Aerts A."/>
            <person name="Arnold G.J."/>
            <person name="Basu M.K."/>
            <person name="Bauer D.J."/>
            <person name="Caceres C.E."/>
            <person name="Carmel L."/>
            <person name="Casola C."/>
            <person name="Choi J.H."/>
            <person name="Detter J.C."/>
            <person name="Dong Q."/>
            <person name="Dusheyko S."/>
            <person name="Eads B.D."/>
            <person name="Frohlich T."/>
            <person name="Geiler-Samerotte K.A."/>
            <person name="Gerlach D."/>
            <person name="Hatcher P."/>
            <person name="Jogdeo S."/>
            <person name="Krijgsveld J."/>
            <person name="Kriventseva E.V."/>
            <person name="Kultz D."/>
            <person name="Laforsch C."/>
            <person name="Lindquist E."/>
            <person name="Lopez J."/>
            <person name="Manak J.R."/>
            <person name="Muller J."/>
            <person name="Pangilinan J."/>
            <person name="Patwardhan R.P."/>
            <person name="Pitluck S."/>
            <person name="Pritham E.J."/>
            <person name="Rechtsteiner A."/>
            <person name="Rho M."/>
            <person name="Rogozin I.B."/>
            <person name="Sakarya O."/>
            <person name="Salamov A."/>
            <person name="Schaack S."/>
            <person name="Shapiro H."/>
            <person name="Shiga Y."/>
            <person name="Skalitzky C."/>
            <person name="Smith Z."/>
            <person name="Souvorov A."/>
            <person name="Sung W."/>
            <person name="Tang Z."/>
            <person name="Tsuchiya D."/>
            <person name="Tu H."/>
            <person name="Vos H."/>
            <person name="Wang M."/>
            <person name="Wolf Y.I."/>
            <person name="Yamagata H."/>
            <person name="Yamada T."/>
            <person name="Ye Y."/>
            <person name="Shaw J.R."/>
            <person name="Andrews J."/>
            <person name="Crease T.J."/>
            <person name="Tang H."/>
            <person name="Lucas S.M."/>
            <person name="Robertson H.M."/>
            <person name="Bork P."/>
            <person name="Koonin E.V."/>
            <person name="Zdobnov E.M."/>
            <person name="Grigoriev I.V."/>
            <person name="Lynch M."/>
            <person name="Boore J.L."/>
        </authorList>
    </citation>
    <scope>NUCLEOTIDE SEQUENCE [LARGE SCALE GENOMIC DNA]</scope>
</reference>
<protein>
    <submittedName>
        <fullName evidence="2">Uncharacterized protein</fullName>
    </submittedName>
</protein>
<gene>
    <name evidence="2" type="ORF">DAPPUDRAFT_109859</name>
</gene>
<name>E9H4F1_DAPPU</name>
<feature type="compositionally biased region" description="Basic and acidic residues" evidence="1">
    <location>
        <begin position="259"/>
        <end position="280"/>
    </location>
</feature>
<accession>E9H4F1</accession>
<evidence type="ECO:0000256" key="1">
    <source>
        <dbReference type="SAM" id="MobiDB-lite"/>
    </source>
</evidence>
<keyword evidence="3" id="KW-1185">Reference proteome</keyword>
<dbReference type="HOGENOM" id="CLU_763460_0_0_1"/>
<feature type="region of interest" description="Disordered" evidence="1">
    <location>
        <begin position="28"/>
        <end position="67"/>
    </location>
</feature>
<sequence>MPTLTQKVSQKKKTSVTVAIEVKNDAVEEDKKRKRNLSEGSTTKETPKNKRAKLANNRTGEPASEDIVPVENFATNLFAKFSEKSGGSLSRKQKKNQDASILVFFYCSIAAEKNQESTIVLEDVCQRSIRELSPKKTASKKRQMEEDDSEKFTEDPFVQKKPKLSKKLNVESEKEGSYSDEGFTSSLKTPLSEKKPKLTKRLEVISEKLSSSDEYFVSSQKTPSQKKSKLANKTDVEEKLVATPAKETPAKKTPAKKTQAKETPAKETPAKKTPAKDTPAKKTPSQPAKEASHKKSKTSVEKQSKKKAVVEDSDSDVDPEFLIQKVLNSSRFSFSPDSTTIEKPVKQKKTPMSKTKLVDSEKK</sequence>
<feature type="compositionally biased region" description="Basic and acidic residues" evidence="1">
    <location>
        <begin position="290"/>
        <end position="303"/>
    </location>
</feature>
<evidence type="ECO:0000313" key="2">
    <source>
        <dbReference type="EMBL" id="EFX73413.1"/>
    </source>
</evidence>
<dbReference type="AlphaFoldDB" id="E9H4F1"/>
<dbReference type="EMBL" id="GL732591">
    <property type="protein sequence ID" value="EFX73413.1"/>
    <property type="molecule type" value="Genomic_DNA"/>
</dbReference>
<organism evidence="2 3">
    <name type="scientific">Daphnia pulex</name>
    <name type="common">Water flea</name>
    <dbReference type="NCBI Taxonomy" id="6669"/>
    <lineage>
        <taxon>Eukaryota</taxon>
        <taxon>Metazoa</taxon>
        <taxon>Ecdysozoa</taxon>
        <taxon>Arthropoda</taxon>
        <taxon>Crustacea</taxon>
        <taxon>Branchiopoda</taxon>
        <taxon>Diplostraca</taxon>
        <taxon>Cladocera</taxon>
        <taxon>Anomopoda</taxon>
        <taxon>Daphniidae</taxon>
        <taxon>Daphnia</taxon>
    </lineage>
</organism>
<dbReference type="InParanoid" id="E9H4F1"/>
<feature type="region of interest" description="Disordered" evidence="1">
    <location>
        <begin position="131"/>
        <end position="199"/>
    </location>
</feature>
<feature type="compositionally biased region" description="Basic and acidic residues" evidence="1">
    <location>
        <begin position="168"/>
        <end position="177"/>
    </location>
</feature>
<dbReference type="KEGG" id="dpx:DAPPUDRAFT_109859"/>
<feature type="region of interest" description="Disordered" evidence="1">
    <location>
        <begin position="212"/>
        <end position="363"/>
    </location>
</feature>
<feature type="compositionally biased region" description="Polar residues" evidence="1">
    <location>
        <begin position="326"/>
        <end position="341"/>
    </location>
</feature>
<proteinExistence type="predicted"/>
<dbReference type="Proteomes" id="UP000000305">
    <property type="component" value="Unassembled WGS sequence"/>
</dbReference>
<evidence type="ECO:0000313" key="3">
    <source>
        <dbReference type="Proteomes" id="UP000000305"/>
    </source>
</evidence>